<dbReference type="AlphaFoldDB" id="A0A0R1KEF9"/>
<sequence>MTLLDQMMFLGVNGIITDNLHDMQVEIKSNTDHPSYANLLLTFMSELSLETQMQ</sequence>
<evidence type="ECO:0000313" key="1">
    <source>
        <dbReference type="EMBL" id="KRK77271.1"/>
    </source>
</evidence>
<evidence type="ECO:0000313" key="2">
    <source>
        <dbReference type="Proteomes" id="UP000051162"/>
    </source>
</evidence>
<protein>
    <recommendedName>
        <fullName evidence="3">GP-PDE domain-containing protein</fullName>
    </recommendedName>
</protein>
<evidence type="ECO:0008006" key="3">
    <source>
        <dbReference type="Google" id="ProtNLM"/>
    </source>
</evidence>
<dbReference type="STRING" id="1423773.FD30_GL000325"/>
<accession>A0A0R1KEF9</accession>
<keyword evidence="2" id="KW-1185">Reference proteome</keyword>
<dbReference type="PATRIC" id="fig|1423773.3.peg.331"/>
<gene>
    <name evidence="1" type="ORF">FD30_GL000325</name>
</gene>
<name>A0A0R1KEF9_9LACO</name>
<reference evidence="1 2" key="1">
    <citation type="journal article" date="2015" name="Genome Announc.">
        <title>Expanding the biotechnology potential of lactobacilli through comparative genomics of 213 strains and associated genera.</title>
        <authorList>
            <person name="Sun Z."/>
            <person name="Harris H.M."/>
            <person name="McCann A."/>
            <person name="Guo C."/>
            <person name="Argimon S."/>
            <person name="Zhang W."/>
            <person name="Yang X."/>
            <person name="Jeffery I.B."/>
            <person name="Cooney J.C."/>
            <person name="Kagawa T.F."/>
            <person name="Liu W."/>
            <person name="Song Y."/>
            <person name="Salvetti E."/>
            <person name="Wrobel A."/>
            <person name="Rasinkangas P."/>
            <person name="Parkhill J."/>
            <person name="Rea M.C."/>
            <person name="O'Sullivan O."/>
            <person name="Ritari J."/>
            <person name="Douillard F.P."/>
            <person name="Paul Ross R."/>
            <person name="Yang R."/>
            <person name="Briner A.E."/>
            <person name="Felis G.E."/>
            <person name="de Vos W.M."/>
            <person name="Barrangou R."/>
            <person name="Klaenhammer T.R."/>
            <person name="Caufield P.W."/>
            <person name="Cui Y."/>
            <person name="Zhang H."/>
            <person name="O'Toole P.W."/>
        </authorList>
    </citation>
    <scope>NUCLEOTIDE SEQUENCE [LARGE SCALE GENOMIC DNA]</scope>
    <source>
        <strain evidence="1 2">DSM 19117</strain>
    </source>
</reference>
<comment type="caution">
    <text evidence="1">The sequence shown here is derived from an EMBL/GenBank/DDBJ whole genome shotgun (WGS) entry which is preliminary data.</text>
</comment>
<proteinExistence type="predicted"/>
<organism evidence="1 2">
    <name type="scientific">Levilactobacillus namurensis DSM 19117</name>
    <dbReference type="NCBI Taxonomy" id="1423773"/>
    <lineage>
        <taxon>Bacteria</taxon>
        <taxon>Bacillati</taxon>
        <taxon>Bacillota</taxon>
        <taxon>Bacilli</taxon>
        <taxon>Lactobacillales</taxon>
        <taxon>Lactobacillaceae</taxon>
        <taxon>Levilactobacillus</taxon>
    </lineage>
</organism>
<dbReference type="EMBL" id="AZDT01000009">
    <property type="protein sequence ID" value="KRK77271.1"/>
    <property type="molecule type" value="Genomic_DNA"/>
</dbReference>
<dbReference type="Proteomes" id="UP000051162">
    <property type="component" value="Unassembled WGS sequence"/>
</dbReference>